<dbReference type="EC" id="2.3.2.23" evidence="1"/>
<dbReference type="InterPro" id="IPR000608">
    <property type="entry name" value="UBC"/>
</dbReference>
<dbReference type="Gene3D" id="3.10.110.10">
    <property type="entry name" value="Ubiquitin Conjugating Enzyme"/>
    <property type="match status" value="1"/>
</dbReference>
<dbReference type="Proteomes" id="UP000036987">
    <property type="component" value="Unassembled WGS sequence"/>
</dbReference>
<dbReference type="InterPro" id="IPR057735">
    <property type="entry name" value="UBE2O-like_tSH3-B"/>
</dbReference>
<dbReference type="GO" id="GO:0005524">
    <property type="term" value="F:ATP binding"/>
    <property type="evidence" value="ECO:0007669"/>
    <property type="project" value="UniProtKB-KW"/>
</dbReference>
<comment type="caution">
    <text evidence="8">The sequence shown here is derived from an EMBL/GenBank/DDBJ whole genome shotgun (WGS) entry which is preliminary data.</text>
</comment>
<name>A0A0K9P2E2_ZOSMR</name>
<dbReference type="Pfam" id="PF23048">
    <property type="entry name" value="SH3-A_UBE2O"/>
    <property type="match status" value="1"/>
</dbReference>
<dbReference type="OrthoDB" id="47801at2759"/>
<dbReference type="CDD" id="cd23837">
    <property type="entry name" value="UBCc_UBE2O"/>
    <property type="match status" value="1"/>
</dbReference>
<evidence type="ECO:0000256" key="3">
    <source>
        <dbReference type="ARBA" id="ARBA00022741"/>
    </source>
</evidence>
<reference evidence="9" key="1">
    <citation type="journal article" date="2016" name="Nature">
        <title>The genome of the seagrass Zostera marina reveals angiosperm adaptation to the sea.</title>
        <authorList>
            <person name="Olsen J.L."/>
            <person name="Rouze P."/>
            <person name="Verhelst B."/>
            <person name="Lin Y.-C."/>
            <person name="Bayer T."/>
            <person name="Collen J."/>
            <person name="Dattolo E."/>
            <person name="De Paoli E."/>
            <person name="Dittami S."/>
            <person name="Maumus F."/>
            <person name="Michel G."/>
            <person name="Kersting A."/>
            <person name="Lauritano C."/>
            <person name="Lohaus R."/>
            <person name="Toepel M."/>
            <person name="Tonon T."/>
            <person name="Vanneste K."/>
            <person name="Amirebrahimi M."/>
            <person name="Brakel J."/>
            <person name="Bostroem C."/>
            <person name="Chovatia M."/>
            <person name="Grimwood J."/>
            <person name="Jenkins J.W."/>
            <person name="Jueterbock A."/>
            <person name="Mraz A."/>
            <person name="Stam W.T."/>
            <person name="Tice H."/>
            <person name="Bornberg-Bauer E."/>
            <person name="Green P.J."/>
            <person name="Pearson G.A."/>
            <person name="Procaccini G."/>
            <person name="Duarte C.M."/>
            <person name="Schmutz J."/>
            <person name="Reusch T.B.H."/>
            <person name="Van de Peer Y."/>
        </authorList>
    </citation>
    <scope>NUCLEOTIDE SEQUENCE [LARGE SCALE GENOMIC DNA]</scope>
    <source>
        <strain evidence="9">cv. Finnish</strain>
    </source>
</reference>
<gene>
    <name evidence="8" type="ORF">ZOSMA_41G00600</name>
</gene>
<keyword evidence="4" id="KW-0833">Ubl conjugation pathway</keyword>
<dbReference type="STRING" id="29655.A0A0K9P2E2"/>
<evidence type="ECO:0000313" key="9">
    <source>
        <dbReference type="Proteomes" id="UP000036987"/>
    </source>
</evidence>
<keyword evidence="5" id="KW-0067">ATP-binding</keyword>
<feature type="region of interest" description="Disordered" evidence="6">
    <location>
        <begin position="57"/>
        <end position="96"/>
    </location>
</feature>
<protein>
    <recommendedName>
        <fullName evidence="1">E2 ubiquitin-conjugating enzyme</fullName>
        <ecNumber evidence="1">2.3.2.23</ecNumber>
    </recommendedName>
</protein>
<evidence type="ECO:0000259" key="7">
    <source>
        <dbReference type="PROSITE" id="PS50127"/>
    </source>
</evidence>
<proteinExistence type="predicted"/>
<dbReference type="GO" id="GO:0061631">
    <property type="term" value="F:ubiquitin conjugating enzyme activity"/>
    <property type="evidence" value="ECO:0000318"/>
    <property type="project" value="GO_Central"/>
</dbReference>
<keyword evidence="3" id="KW-0547">Nucleotide-binding</keyword>
<accession>A0A0K9P2E2</accession>
<dbReference type="FunFam" id="3.10.110.10:FF:000028">
    <property type="entry name" value="Probable ubiquitin-conjugating enzyme E2 23"/>
    <property type="match status" value="1"/>
</dbReference>
<dbReference type="AlphaFoldDB" id="A0A0K9P2E2"/>
<dbReference type="Pfam" id="PF23043">
    <property type="entry name" value="SH3-B_UBE2O"/>
    <property type="match status" value="1"/>
</dbReference>
<dbReference type="InterPro" id="IPR057733">
    <property type="entry name" value="UBE2O-like_SH3-B"/>
</dbReference>
<dbReference type="InterPro" id="IPR016135">
    <property type="entry name" value="UBQ-conjugating_enzyme/RWD"/>
</dbReference>
<dbReference type="OMA" id="WVKGFED"/>
<dbReference type="Pfam" id="PF23044">
    <property type="entry name" value="SH3-C_UBE2O"/>
    <property type="match status" value="1"/>
</dbReference>
<evidence type="ECO:0000313" key="8">
    <source>
        <dbReference type="EMBL" id="KMZ63216.1"/>
    </source>
</evidence>
<dbReference type="SUPFAM" id="SSF54495">
    <property type="entry name" value="UBC-like"/>
    <property type="match status" value="1"/>
</dbReference>
<dbReference type="InterPro" id="IPR057734">
    <property type="entry name" value="UBE2O-like_SH3-C"/>
</dbReference>
<dbReference type="PANTHER" id="PTHR46116:SF21">
    <property type="entry name" value="UBIQUITIN-CONJUGATING ENZYME E2 23-RELATED"/>
    <property type="match status" value="1"/>
</dbReference>
<evidence type="ECO:0000256" key="5">
    <source>
        <dbReference type="ARBA" id="ARBA00022840"/>
    </source>
</evidence>
<organism evidence="8 9">
    <name type="scientific">Zostera marina</name>
    <name type="common">Eelgrass</name>
    <dbReference type="NCBI Taxonomy" id="29655"/>
    <lineage>
        <taxon>Eukaryota</taxon>
        <taxon>Viridiplantae</taxon>
        <taxon>Streptophyta</taxon>
        <taxon>Embryophyta</taxon>
        <taxon>Tracheophyta</taxon>
        <taxon>Spermatophyta</taxon>
        <taxon>Magnoliopsida</taxon>
        <taxon>Liliopsida</taxon>
        <taxon>Zosteraceae</taxon>
        <taxon>Zostera</taxon>
    </lineage>
</organism>
<dbReference type="PANTHER" id="PTHR46116">
    <property type="entry name" value="(E3-INDEPENDENT) E2 UBIQUITIN-CONJUGATING ENZYME"/>
    <property type="match status" value="1"/>
</dbReference>
<evidence type="ECO:0000256" key="1">
    <source>
        <dbReference type="ARBA" id="ARBA00012486"/>
    </source>
</evidence>
<evidence type="ECO:0000256" key="6">
    <source>
        <dbReference type="SAM" id="MobiDB-lite"/>
    </source>
</evidence>
<dbReference type="Pfam" id="PF23046">
    <property type="entry name" value="tSH3-B_UBE2O"/>
    <property type="match status" value="1"/>
</dbReference>
<feature type="compositionally biased region" description="Polar residues" evidence="6">
    <location>
        <begin position="1"/>
        <end position="18"/>
    </location>
</feature>
<evidence type="ECO:0000256" key="2">
    <source>
        <dbReference type="ARBA" id="ARBA00022679"/>
    </source>
</evidence>
<dbReference type="PROSITE" id="PS50127">
    <property type="entry name" value="UBC_2"/>
    <property type="match status" value="1"/>
</dbReference>
<feature type="region of interest" description="Disordered" evidence="6">
    <location>
        <begin position="1"/>
        <end position="28"/>
    </location>
</feature>
<keyword evidence="9" id="KW-1185">Reference proteome</keyword>
<dbReference type="Pfam" id="PF00179">
    <property type="entry name" value="UQ_con"/>
    <property type="match status" value="1"/>
</dbReference>
<keyword evidence="2" id="KW-0808">Transferase</keyword>
<dbReference type="SMART" id="SM00212">
    <property type="entry name" value="UBCc"/>
    <property type="match status" value="1"/>
</dbReference>
<evidence type="ECO:0000256" key="4">
    <source>
        <dbReference type="ARBA" id="ARBA00022786"/>
    </source>
</evidence>
<dbReference type="InterPro" id="IPR057732">
    <property type="entry name" value="SH3-A_UBE2O"/>
</dbReference>
<feature type="domain" description="UBC core" evidence="7">
    <location>
        <begin position="902"/>
        <end position="1062"/>
    </location>
</feature>
<dbReference type="EMBL" id="LFYR01001258">
    <property type="protein sequence ID" value="KMZ63216.1"/>
    <property type="molecule type" value="Genomic_DNA"/>
</dbReference>
<sequence>MDCKTSSASYPDTATTENQEPKVPQESGEDLHVGYYIYRDDVVRSNHDESMLGVVIEVPGDSDSDSSSSYDSDVYGENHAADGNDSTPANKSSEKNDCLATGQAKVIWIDGTETTNSLNDISLINRGFLHGDIISSVRDPTGQLGLVLDVHITVDLLSSAGELVTNVSSRDLKRFREFTVGDYVVSGSWLGRIDDMIENVIVLFDDGSVCKVMKADTSRLKPISKSIASDGVFPYYPGQRVRAASSSVFKGSRWLSGLWKANRLEGTVTKVQAGTLFVYWIASSNPGEGSNKGMVPSEAQNPKDLTLLSCFSHVNWALGEWCLFYGATTTKEFDNSANECMPNNKQLNKLKKGIVCESENVKEVQNSLESHHIENGHILHSSPIESLDGIATNDQRGAFDNVHEASNIDEIRKLECINAATEPQSCSGTSSCLKDSSREGFPAYRKKIRKVFFKREKKVHKRDEEHAKTFIIANISTQADVVWQDGTRMFQMDSKLLVPFNNPGDQDFFPEQYIIEKALNENENTLDENEGSAVKRVGVVKSIDAKERVACVRWLKHVSKPEDMREYDVEEMVSVYELDMHPDYDYCYGDVVVRLSPVSIPSSSVTSEPQVQEQDDHMTPMQISTNNLCHDVENISNGGSNVDHSSLSWVGHITGLKDGDIEVTWGDGMVSKVGPQAIYVVGREGDDESLGGGSEYSDGASWETVEENEMVALDSSEVAGSEAKYIIGREGDDGSLNENNQTTDCNGVTNEGSKMTMLDVSKVESILPHSIDNSVVDVKNTETHDLQGGGLEQNSPLSSAINFVTSLASGFFSHGRKEIDVMDSKKSDLNESEVKEHPVPFVDADSEVINSSYLSDKESVKSNSADDVGGKSSFKHFDVAETPLDHYYYFNTESEQKTGDKKWAKKVQQEWNILEKNLPDEVYVRVFEDRMDLLRAVIVGACGTPYQDGLFFFDFHLLQDYPRVPPSVYYHSGGLRVNPNLYESGKVCLSLLNTWTGKGNEVWDSDSSSILQVLVSIQGLVLNSKPYFNEAGYEKQIGTFEGEKNYLPYNENTFLLNLKTMMYLLRKPPMHFEEFVVNHFRRKAHNILKACDSYMKGCVVGSLTKDACSTDINIENSCSVGFKLILEKIVPKLFKELKEIGADCQQFEHFL</sequence>